<accession>A0A0P8A168</accession>
<protein>
    <submittedName>
        <fullName evidence="1">Uncharacterized protein</fullName>
    </submittedName>
</protein>
<sequence>MSDQCFWYHTLPFPIIKMFKEASFEEHHLGDSSSMEFTASNISRQTLTQLAHRLSLGKVLEGAYGAGVMTAHYKRAARKTEWTTEQLLAMSAAKSFYN</sequence>
<gene>
    <name evidence="1" type="ORF">HLUCCA11_05740</name>
</gene>
<dbReference type="AlphaFoldDB" id="A0A0P8A168"/>
<dbReference type="Proteomes" id="UP000050465">
    <property type="component" value="Unassembled WGS sequence"/>
</dbReference>
<evidence type="ECO:0000313" key="1">
    <source>
        <dbReference type="EMBL" id="KPQ36670.1"/>
    </source>
</evidence>
<proteinExistence type="predicted"/>
<name>A0A0P8A168_9CYAN</name>
<organism evidence="1 2">
    <name type="scientific">Phormidesmis priestleyi Ana</name>
    <dbReference type="NCBI Taxonomy" id="1666911"/>
    <lineage>
        <taxon>Bacteria</taxon>
        <taxon>Bacillati</taxon>
        <taxon>Cyanobacteriota</taxon>
        <taxon>Cyanophyceae</taxon>
        <taxon>Leptolyngbyales</taxon>
        <taxon>Leptolyngbyaceae</taxon>
        <taxon>Phormidesmis</taxon>
    </lineage>
</organism>
<reference evidence="1 2" key="1">
    <citation type="submission" date="2015-09" db="EMBL/GenBank/DDBJ databases">
        <title>Identification and resolution of microdiversity through metagenomic sequencing of parallel consortia.</title>
        <authorList>
            <person name="Nelson W.C."/>
            <person name="Romine M.F."/>
            <person name="Lindemann S.R."/>
        </authorList>
    </citation>
    <scope>NUCLEOTIDE SEQUENCE [LARGE SCALE GENOMIC DNA]</scope>
    <source>
        <strain evidence="1">Ana</strain>
    </source>
</reference>
<evidence type="ECO:0000313" key="2">
    <source>
        <dbReference type="Proteomes" id="UP000050465"/>
    </source>
</evidence>
<dbReference type="EMBL" id="LJZR01000005">
    <property type="protein sequence ID" value="KPQ36670.1"/>
    <property type="molecule type" value="Genomic_DNA"/>
</dbReference>
<comment type="caution">
    <text evidence="1">The sequence shown here is derived from an EMBL/GenBank/DDBJ whole genome shotgun (WGS) entry which is preliminary data.</text>
</comment>